<keyword evidence="1" id="KW-0812">Transmembrane</keyword>
<feature type="transmembrane region" description="Helical" evidence="1">
    <location>
        <begin position="31"/>
        <end position="52"/>
    </location>
</feature>
<reference evidence="2" key="1">
    <citation type="submission" date="2018-05" db="EMBL/GenBank/DDBJ databases">
        <authorList>
            <person name="Lanie J.A."/>
            <person name="Ng W.-L."/>
            <person name="Kazmierczak K.M."/>
            <person name="Andrzejewski T.M."/>
            <person name="Davidsen T.M."/>
            <person name="Wayne K.J."/>
            <person name="Tettelin H."/>
            <person name="Glass J.I."/>
            <person name="Rusch D."/>
            <person name="Podicherti R."/>
            <person name="Tsui H.-C.T."/>
            <person name="Winkler M.E."/>
        </authorList>
    </citation>
    <scope>NUCLEOTIDE SEQUENCE</scope>
</reference>
<name>A0A383BFK5_9ZZZZ</name>
<keyword evidence="1" id="KW-1133">Transmembrane helix</keyword>
<dbReference type="AlphaFoldDB" id="A0A383BFK5"/>
<proteinExistence type="predicted"/>
<accession>A0A383BFK5</accession>
<sequence length="69" mass="7969">METIKPDQETPSPYSPLQRVKLFFSNHKGTIGFGFLIVYVFLLGLGTIGELWDIEWILDLPIFRPPGRY</sequence>
<protein>
    <submittedName>
        <fullName evidence="2">Uncharacterized protein</fullName>
    </submittedName>
</protein>
<keyword evidence="1" id="KW-0472">Membrane</keyword>
<evidence type="ECO:0000313" key="2">
    <source>
        <dbReference type="EMBL" id="SVE18966.1"/>
    </source>
</evidence>
<gene>
    <name evidence="2" type="ORF">METZ01_LOCUS471820</name>
</gene>
<dbReference type="EMBL" id="UINC01200193">
    <property type="protein sequence ID" value="SVE18966.1"/>
    <property type="molecule type" value="Genomic_DNA"/>
</dbReference>
<evidence type="ECO:0000256" key="1">
    <source>
        <dbReference type="SAM" id="Phobius"/>
    </source>
</evidence>
<organism evidence="2">
    <name type="scientific">marine metagenome</name>
    <dbReference type="NCBI Taxonomy" id="408172"/>
    <lineage>
        <taxon>unclassified sequences</taxon>
        <taxon>metagenomes</taxon>
        <taxon>ecological metagenomes</taxon>
    </lineage>
</organism>